<name>A0A809R987_9BACT</name>
<evidence type="ECO:0000256" key="2">
    <source>
        <dbReference type="ARBA" id="ARBA00022723"/>
    </source>
</evidence>
<dbReference type="CDD" id="cd11010">
    <property type="entry name" value="S1-P1_nuclease"/>
    <property type="match status" value="1"/>
</dbReference>
<dbReference type="GO" id="GO:0003676">
    <property type="term" value="F:nucleic acid binding"/>
    <property type="evidence" value="ECO:0007669"/>
    <property type="project" value="InterPro"/>
</dbReference>
<accession>A0A809R987</accession>
<evidence type="ECO:0000256" key="1">
    <source>
        <dbReference type="ARBA" id="ARBA00022722"/>
    </source>
</evidence>
<dbReference type="PROSITE" id="PS51257">
    <property type="entry name" value="PROKAR_LIPOPROTEIN"/>
    <property type="match status" value="1"/>
</dbReference>
<keyword evidence="3" id="KW-0255">Endonuclease</keyword>
<dbReference type="GO" id="GO:0006308">
    <property type="term" value="P:DNA catabolic process"/>
    <property type="evidence" value="ECO:0007669"/>
    <property type="project" value="InterPro"/>
</dbReference>
<evidence type="ECO:0000256" key="7">
    <source>
        <dbReference type="SAM" id="SignalP"/>
    </source>
</evidence>
<evidence type="ECO:0000313" key="9">
    <source>
        <dbReference type="Proteomes" id="UP000662873"/>
    </source>
</evidence>
<dbReference type="PANTHER" id="PTHR33146:SF26">
    <property type="entry name" value="ENDONUCLEASE 4"/>
    <property type="match status" value="1"/>
</dbReference>
<gene>
    <name evidence="8" type="ORF">NPRO_16040</name>
</gene>
<dbReference type="SUPFAM" id="SSF48537">
    <property type="entry name" value="Phospholipase C/P1 nuclease"/>
    <property type="match status" value="1"/>
</dbReference>
<evidence type="ECO:0000313" key="8">
    <source>
        <dbReference type="EMBL" id="BBO24009.1"/>
    </source>
</evidence>
<evidence type="ECO:0000256" key="3">
    <source>
        <dbReference type="ARBA" id="ARBA00022759"/>
    </source>
</evidence>
<reference evidence="8" key="1">
    <citation type="journal article" name="DNA Res.">
        <title>The physiological potential of anammox bacteria as revealed by their core genome structure.</title>
        <authorList>
            <person name="Okubo T."/>
            <person name="Toyoda A."/>
            <person name="Fukuhara K."/>
            <person name="Uchiyama I."/>
            <person name="Harigaya Y."/>
            <person name="Kuroiwa M."/>
            <person name="Suzuki T."/>
            <person name="Murakami Y."/>
            <person name="Suwa Y."/>
            <person name="Takami H."/>
        </authorList>
    </citation>
    <scope>NUCLEOTIDE SEQUENCE</scope>
    <source>
        <strain evidence="8">317325-2</strain>
    </source>
</reference>
<organism evidence="8 9">
    <name type="scientific">Candidatus Nitrosymbiomonas proteolyticus</name>
    <dbReference type="NCBI Taxonomy" id="2608984"/>
    <lineage>
        <taxon>Bacteria</taxon>
        <taxon>Bacillati</taxon>
        <taxon>Armatimonadota</taxon>
        <taxon>Armatimonadota incertae sedis</taxon>
        <taxon>Candidatus Nitrosymbiomonas</taxon>
    </lineage>
</organism>
<dbReference type="Proteomes" id="UP000662873">
    <property type="component" value="Chromosome"/>
</dbReference>
<evidence type="ECO:0000256" key="5">
    <source>
        <dbReference type="ARBA" id="ARBA00023157"/>
    </source>
</evidence>
<dbReference type="Gene3D" id="1.10.575.10">
    <property type="entry name" value="P1 Nuclease"/>
    <property type="match status" value="1"/>
</dbReference>
<keyword evidence="6" id="KW-0325">Glycoprotein</keyword>
<dbReference type="InterPro" id="IPR003154">
    <property type="entry name" value="S1/P1nuclease"/>
</dbReference>
<keyword evidence="4" id="KW-0378">Hydrolase</keyword>
<keyword evidence="2" id="KW-0479">Metal-binding</keyword>
<dbReference type="GO" id="GO:0004519">
    <property type="term" value="F:endonuclease activity"/>
    <property type="evidence" value="ECO:0007669"/>
    <property type="project" value="UniProtKB-KW"/>
</dbReference>
<evidence type="ECO:0000256" key="6">
    <source>
        <dbReference type="ARBA" id="ARBA00023180"/>
    </source>
</evidence>
<dbReference type="PANTHER" id="PTHR33146">
    <property type="entry name" value="ENDONUCLEASE 4"/>
    <property type="match status" value="1"/>
</dbReference>
<protein>
    <submittedName>
        <fullName evidence="8">S1/P1 nuclease</fullName>
    </submittedName>
</protein>
<dbReference type="GO" id="GO:0046872">
    <property type="term" value="F:metal ion binding"/>
    <property type="evidence" value="ECO:0007669"/>
    <property type="project" value="UniProtKB-KW"/>
</dbReference>
<keyword evidence="5" id="KW-1015">Disulfide bond</keyword>
<dbReference type="GO" id="GO:0016788">
    <property type="term" value="F:hydrolase activity, acting on ester bonds"/>
    <property type="evidence" value="ECO:0007669"/>
    <property type="project" value="InterPro"/>
</dbReference>
<dbReference type="KEGG" id="npy:NPRO_16040"/>
<proteinExistence type="predicted"/>
<dbReference type="AlphaFoldDB" id="A0A809R987"/>
<evidence type="ECO:0000256" key="4">
    <source>
        <dbReference type="ARBA" id="ARBA00022801"/>
    </source>
</evidence>
<keyword evidence="7" id="KW-0732">Signal</keyword>
<keyword evidence="1" id="KW-0540">Nuclease</keyword>
<feature type="signal peptide" evidence="7">
    <location>
        <begin position="1"/>
        <end position="25"/>
    </location>
</feature>
<feature type="chain" id="PRO_5035280609" evidence="7">
    <location>
        <begin position="26"/>
        <end position="290"/>
    </location>
</feature>
<sequence>MRAFSLPFKPLTLFAVAGAACGAFAWHDSGHMAVAMIAYDGLTPQVKARVDALLKVGALPRSADFVTAACWADDAKSDKDREWHYINYFMDAGLNPLDRKPEPDANAVWAVLTQSEVMVDPQRPQSERANALRYLLHLVGDLHQPLHATARISEQTPGGDRGGNDYRILPPPGWDPAPRSLHFLWDMAGMLYPYYDRPLSAVDRKAFQQRVEQTRKRYPESAFGASTDVLDPEAWAKESFELARKEVYNTPFQAVPSKTYLGSVRNVSERQIALAGYRLARLLNQRLKLD</sequence>
<dbReference type="InterPro" id="IPR008947">
    <property type="entry name" value="PLipase_C/P1_nuclease_dom_sf"/>
</dbReference>
<dbReference type="EMBL" id="AP021858">
    <property type="protein sequence ID" value="BBO24009.1"/>
    <property type="molecule type" value="Genomic_DNA"/>
</dbReference>
<dbReference type="Pfam" id="PF02265">
    <property type="entry name" value="S1-P1_nuclease"/>
    <property type="match status" value="1"/>
</dbReference>